<evidence type="ECO:0000313" key="1">
    <source>
        <dbReference type="EMBL" id="AEJ07940.1"/>
    </source>
</evidence>
<gene>
    <name evidence="1" type="primary">tac6058</name>
</gene>
<dbReference type="EMBL" id="HM596859">
    <property type="protein sequence ID" value="AEJ07940.1"/>
    <property type="molecule type" value="Genomic_DNA"/>
</dbReference>
<organism evidence="1">
    <name type="scientific">Zea diploperennis</name>
    <name type="common">Diploperennial teosinte</name>
    <dbReference type="NCBI Taxonomy" id="4576"/>
    <lineage>
        <taxon>Eukaryota</taxon>
        <taxon>Viridiplantae</taxon>
        <taxon>Streptophyta</taxon>
        <taxon>Embryophyta</taxon>
        <taxon>Tracheophyta</taxon>
        <taxon>Spermatophyta</taxon>
        <taxon>Magnoliopsida</taxon>
        <taxon>Liliopsida</taxon>
        <taxon>Poales</taxon>
        <taxon>Poaceae</taxon>
        <taxon>PACMAD clade</taxon>
        <taxon>Panicoideae</taxon>
        <taxon>Andropogonodae</taxon>
        <taxon>Andropogoneae</taxon>
        <taxon>Tripsacinae</taxon>
        <taxon>Zea</taxon>
    </lineage>
</organism>
<accession>I6M4W4</accession>
<reference evidence="1" key="1">
    <citation type="journal article" date="2012" name="Plant J.">
        <title>Dynamic evolution of bz orthologous regions in the Andropogoneae and other grasses.</title>
        <authorList>
            <person name="Wang Q."/>
            <person name="Dooner H.K."/>
        </authorList>
    </citation>
    <scope>NUCLEOTIDE SEQUENCE</scope>
</reference>
<name>I6M4W4_ZEADI</name>
<dbReference type="AlphaFoldDB" id="I6M4W4"/>
<sequence length="133" mass="14981">MWRSRRLIHLSVRLEDCDTETAPRWQVVDFEEGIFFKRIREASKPLVGSVVKKLTVTVDIKYLAANLSVSTEECRHVTNKTNAMIFCSHTCLSSFSKCQVTNILINHGILHLCMYVKVAFACGIYAVASNAGQ</sequence>
<proteinExistence type="predicted"/>
<protein>
    <submittedName>
        <fullName evidence="1">Tac6058</fullName>
    </submittedName>
</protein>